<comment type="caution">
    <text evidence="1">The sequence shown here is derived from an EMBL/GenBank/DDBJ whole genome shotgun (WGS) entry which is preliminary data.</text>
</comment>
<proteinExistence type="predicted"/>
<gene>
    <name evidence="1" type="ORF">AVEN_271457_1</name>
</gene>
<sequence length="113" mass="12786">MEAILMSTKFSLSVINQTLSIGIKVQDSHKNNVVDLSYEKLLQPYVTKFKHTIPTMIRSMQKKKSRFAITLTTIYAVYEEALSTPLTRELQKSMSSTANFALTLICGLMAYTE</sequence>
<reference evidence="1 2" key="1">
    <citation type="journal article" date="2019" name="Sci. Rep.">
        <title>Orb-weaving spider Araneus ventricosus genome elucidates the spidroin gene catalogue.</title>
        <authorList>
            <person name="Kono N."/>
            <person name="Nakamura H."/>
            <person name="Ohtoshi R."/>
            <person name="Moran D.A.P."/>
            <person name="Shinohara A."/>
            <person name="Yoshida Y."/>
            <person name="Fujiwara M."/>
            <person name="Mori M."/>
            <person name="Tomita M."/>
            <person name="Arakawa K."/>
        </authorList>
    </citation>
    <scope>NUCLEOTIDE SEQUENCE [LARGE SCALE GENOMIC DNA]</scope>
</reference>
<dbReference type="AlphaFoldDB" id="A0A4Y2T3H1"/>
<keyword evidence="2" id="KW-1185">Reference proteome</keyword>
<evidence type="ECO:0000313" key="1">
    <source>
        <dbReference type="EMBL" id="GBN94460.1"/>
    </source>
</evidence>
<protein>
    <submittedName>
        <fullName evidence="1">Uncharacterized protein</fullName>
    </submittedName>
</protein>
<dbReference type="Proteomes" id="UP000499080">
    <property type="component" value="Unassembled WGS sequence"/>
</dbReference>
<organism evidence="1 2">
    <name type="scientific">Araneus ventricosus</name>
    <name type="common">Orbweaver spider</name>
    <name type="synonym">Epeira ventricosa</name>
    <dbReference type="NCBI Taxonomy" id="182803"/>
    <lineage>
        <taxon>Eukaryota</taxon>
        <taxon>Metazoa</taxon>
        <taxon>Ecdysozoa</taxon>
        <taxon>Arthropoda</taxon>
        <taxon>Chelicerata</taxon>
        <taxon>Arachnida</taxon>
        <taxon>Araneae</taxon>
        <taxon>Araneomorphae</taxon>
        <taxon>Entelegynae</taxon>
        <taxon>Araneoidea</taxon>
        <taxon>Araneidae</taxon>
        <taxon>Araneus</taxon>
    </lineage>
</organism>
<name>A0A4Y2T3H1_ARAVE</name>
<accession>A0A4Y2T3H1</accession>
<dbReference type="EMBL" id="BGPR01025509">
    <property type="protein sequence ID" value="GBN94460.1"/>
    <property type="molecule type" value="Genomic_DNA"/>
</dbReference>
<evidence type="ECO:0000313" key="2">
    <source>
        <dbReference type="Proteomes" id="UP000499080"/>
    </source>
</evidence>